<sequence length="1037" mass="118734">MSSGLVDKLLKTIDVGLADLSEDNVGTVLKALDGFQQEPLILIHREVLTKWTQSLCDGFFDIGSAEQGARLARCQVFYTISKVVTWKRIVSYLPTDVYLLRELIPLLNSEIEDDWYMQFFVLSWLYVLCLSPFKLQIGQQIYRLVSKFKGAPSVAPIVIKIQAQLLINDREFFNLIKDELDLSTGVRVIKLSLNRRGDPVVDKQTLDRFTSMCLGGETDASRLKMLPKLFQMQLFYGDSNALEDILSWILSRLSNEFTETRFALAHSYAKIVKAMIADLEDRETAQELIESCLNSTVQLFEEIPWDIVDRNLLHTHLLIIAELSNTIIQDFPQYTLQIAELIVPRACRFQQLKMNTIQGTQIRDASNFICWSLARAKTASQDPIRSSEYMTKVFLNVLMCSTFDHELLIRKSANAALQEILGRYVTFANIMDNAAILQILEMPITNPRKNFAANTIKLYELFSNCKKEEFASFMLHWLFDYCVMTNYDLSVVQLTTNAMCLLISEKPTALNVTGLEKKITSMVPSTVQDATRLLYLLVHLEYHGLISSSVSLDVAFKKVAESVDGRRLTKNPFELFKYVAILEYLTLMLQKRENFCLSLEDVSLVFNAIRGFSDTMNFFKDIVHSLREILPIVSTSAERFASEAVQMQFWEKFEHLIGSNNSVACSAFSVVEPRLFSRIFHNKLPVMDCLRKSQMLGSLRDNLNLRSIVAYTGNGILFTIARLLNDYTITEQGDVGRLVRGSTCKLIEDYYDLFLEDELVELVISDLVRLCGEPNKEIRHVCFTILQRYKGVEKGIYQQINYSYLLSFQHLHLQGHTKQFWRGYLMSAGAIHSTESEIRESVDSFLKYYSSLSQDSERLELCNELVRIIPSANTIMEYRKQTRHDPVTGGRKLDIIKITITYLLFWHRVMESGLKIHAAFNFQGFYAKLYNLHLLNIESLRVNALSLFPFVVMCHAYAKGKPDKVFVNPIIKRLLTIAKREAEKSMAAPTFLQQNCINFLATIFLELGLLTHLKYVAQCGDDSDKLLTLSESKIIIE</sequence>
<protein>
    <submittedName>
        <fullName evidence="2">ZYBA0S07-05116g1_1</fullName>
    </submittedName>
</protein>
<dbReference type="Proteomes" id="UP000019375">
    <property type="component" value="Unassembled WGS sequence"/>
</dbReference>
<dbReference type="InterPro" id="IPR058033">
    <property type="entry name" value="ARM_TBCD_2nd"/>
</dbReference>
<feature type="domain" description="Tubulin-folding cofactor D ARM repeats" evidence="1">
    <location>
        <begin position="240"/>
        <end position="428"/>
    </location>
</feature>
<dbReference type="InterPro" id="IPR033162">
    <property type="entry name" value="TBCD"/>
</dbReference>
<dbReference type="GO" id="GO:0000226">
    <property type="term" value="P:microtubule cytoskeleton organization"/>
    <property type="evidence" value="ECO:0007669"/>
    <property type="project" value="TreeGrafter"/>
</dbReference>
<dbReference type="InterPro" id="IPR016024">
    <property type="entry name" value="ARM-type_fold"/>
</dbReference>
<dbReference type="GO" id="GO:0048487">
    <property type="term" value="F:beta-tubulin binding"/>
    <property type="evidence" value="ECO:0007669"/>
    <property type="project" value="InterPro"/>
</dbReference>
<dbReference type="AlphaFoldDB" id="A0A8J2T7Y8"/>
<dbReference type="GO" id="GO:0007021">
    <property type="term" value="P:tubulin complex assembly"/>
    <property type="evidence" value="ECO:0007669"/>
    <property type="project" value="InterPro"/>
</dbReference>
<dbReference type="PANTHER" id="PTHR12658:SF0">
    <property type="entry name" value="TUBULIN-SPECIFIC CHAPERONE D"/>
    <property type="match status" value="1"/>
</dbReference>
<accession>A0A8J2T7Y8</accession>
<proteinExistence type="predicted"/>
<dbReference type="Pfam" id="PF25767">
    <property type="entry name" value="ARM_TBCD_2nd"/>
    <property type="match status" value="1"/>
</dbReference>
<dbReference type="GO" id="GO:0007023">
    <property type="term" value="P:post-chaperonin tubulin folding pathway"/>
    <property type="evidence" value="ECO:0007669"/>
    <property type="project" value="InterPro"/>
</dbReference>
<gene>
    <name evidence="2" type="ORF">BN860_05116g</name>
</gene>
<dbReference type="PANTHER" id="PTHR12658">
    <property type="entry name" value="BETA-TUBULIN COFACTOR D"/>
    <property type="match status" value="1"/>
</dbReference>
<organism evidence="2 3">
    <name type="scientific">Zygosaccharomyces bailii (strain CLIB 213 / ATCC 58445 / CBS 680 / BCRC 21525 / NBRC 1098 / NCYC 1416 / NRRL Y-2227)</name>
    <dbReference type="NCBI Taxonomy" id="1333698"/>
    <lineage>
        <taxon>Eukaryota</taxon>
        <taxon>Fungi</taxon>
        <taxon>Dikarya</taxon>
        <taxon>Ascomycota</taxon>
        <taxon>Saccharomycotina</taxon>
        <taxon>Saccharomycetes</taxon>
        <taxon>Saccharomycetales</taxon>
        <taxon>Saccharomycetaceae</taxon>
        <taxon>Zygosaccharomyces</taxon>
    </lineage>
</organism>
<name>A0A8J2T7Y8_ZYGB2</name>
<dbReference type="EMBL" id="HG316460">
    <property type="protein sequence ID" value="CDF90614.1"/>
    <property type="molecule type" value="Genomic_DNA"/>
</dbReference>
<keyword evidence="3" id="KW-1185">Reference proteome</keyword>
<dbReference type="Pfam" id="PF23579">
    <property type="entry name" value="ARM_TBCD"/>
    <property type="match status" value="1"/>
</dbReference>
<dbReference type="OrthoDB" id="10253476at2759"/>
<evidence type="ECO:0000259" key="1">
    <source>
        <dbReference type="Pfam" id="PF25767"/>
    </source>
</evidence>
<dbReference type="GO" id="GO:0005096">
    <property type="term" value="F:GTPase activator activity"/>
    <property type="evidence" value="ECO:0007669"/>
    <property type="project" value="InterPro"/>
</dbReference>
<evidence type="ECO:0000313" key="2">
    <source>
        <dbReference type="EMBL" id="CDF90614.1"/>
    </source>
</evidence>
<dbReference type="SUPFAM" id="SSF48371">
    <property type="entry name" value="ARM repeat"/>
    <property type="match status" value="1"/>
</dbReference>
<evidence type="ECO:0000313" key="3">
    <source>
        <dbReference type="Proteomes" id="UP000019375"/>
    </source>
</evidence>
<reference evidence="3" key="1">
    <citation type="journal article" date="2013" name="Genome Announc.">
        <title>Genome sequence of the food spoilage yeast Zygosaccharomyces bailii CLIB 213(T).</title>
        <authorList>
            <person name="Galeote V."/>
            <person name="Bigey F."/>
            <person name="Devillers H."/>
            <person name="Neuveglise C."/>
            <person name="Dequin S."/>
        </authorList>
    </citation>
    <scope>NUCLEOTIDE SEQUENCE [LARGE SCALE GENOMIC DNA]</scope>
    <source>
        <strain evidence="3">CLIB 213 / ATCC 58445 / CBS 680 / CCRC 21525 / NBRC 1098 / NCYC 1416 / NRRL Y-2227</strain>
    </source>
</reference>